<dbReference type="Gene3D" id="3.40.190.290">
    <property type="match status" value="1"/>
</dbReference>
<comment type="caution">
    <text evidence="6">The sequence shown here is derived from an EMBL/GenBank/DDBJ whole genome shotgun (WGS) entry which is preliminary data.</text>
</comment>
<evidence type="ECO:0000256" key="2">
    <source>
        <dbReference type="ARBA" id="ARBA00023015"/>
    </source>
</evidence>
<dbReference type="AlphaFoldDB" id="A0AA43ZHV8"/>
<proteinExistence type="inferred from homology"/>
<dbReference type="Pfam" id="PF03466">
    <property type="entry name" value="LysR_substrate"/>
    <property type="match status" value="1"/>
</dbReference>
<dbReference type="InterPro" id="IPR000847">
    <property type="entry name" value="LysR_HTH_N"/>
</dbReference>
<dbReference type="PROSITE" id="PS50931">
    <property type="entry name" value="HTH_LYSR"/>
    <property type="match status" value="1"/>
</dbReference>
<dbReference type="InterPro" id="IPR058163">
    <property type="entry name" value="LysR-type_TF_proteobact-type"/>
</dbReference>
<evidence type="ECO:0000256" key="3">
    <source>
        <dbReference type="ARBA" id="ARBA00023125"/>
    </source>
</evidence>
<dbReference type="InterPro" id="IPR036388">
    <property type="entry name" value="WH-like_DNA-bd_sf"/>
</dbReference>
<evidence type="ECO:0000256" key="1">
    <source>
        <dbReference type="ARBA" id="ARBA00009437"/>
    </source>
</evidence>
<dbReference type="Proteomes" id="UP001155840">
    <property type="component" value="Unassembled WGS sequence"/>
</dbReference>
<gene>
    <name evidence="6" type="ORF">G8E10_15675</name>
</gene>
<accession>A0AA43ZHV8</accession>
<dbReference type="PANTHER" id="PTHR30537:SF1">
    <property type="entry name" value="HTH-TYPE TRANSCRIPTIONAL REGULATOR PGRR"/>
    <property type="match status" value="1"/>
</dbReference>
<dbReference type="CDD" id="cd08474">
    <property type="entry name" value="PBP2_CrgA_like_5"/>
    <property type="match status" value="1"/>
</dbReference>
<dbReference type="Pfam" id="PF00126">
    <property type="entry name" value="HTH_1"/>
    <property type="match status" value="1"/>
</dbReference>
<dbReference type="InterPro" id="IPR036390">
    <property type="entry name" value="WH_DNA-bd_sf"/>
</dbReference>
<evidence type="ECO:0000256" key="4">
    <source>
        <dbReference type="ARBA" id="ARBA00023163"/>
    </source>
</evidence>
<dbReference type="SUPFAM" id="SSF53850">
    <property type="entry name" value="Periplasmic binding protein-like II"/>
    <property type="match status" value="1"/>
</dbReference>
<evidence type="ECO:0000313" key="6">
    <source>
        <dbReference type="EMBL" id="NHT77152.1"/>
    </source>
</evidence>
<dbReference type="FunFam" id="1.10.10.10:FF:000001">
    <property type="entry name" value="LysR family transcriptional regulator"/>
    <property type="match status" value="1"/>
</dbReference>
<sequence>MLRENLNDLLALRAVAQERSFTKAAAKLGFSQSTLSHTIRELESRLGVRLLTRTTRSVAPTEAGERLLQSIGPDLDHIEGELAALSDFRDRPAGTIRITCSEHPADAILRPALQKILPAYPDIRVEVILDNGLTNIVAERYDAGIRLGEQVDKDMIAVRVSPEVSMALVGSPGYFENRDMPLTPRDLTEHNCINLRLPTFGGLYAWEFEKDGQALNVRVDGQLTFNTGSQSLKAAIAGLGLAFVTADMALHAISEGRLIRALEDWCPPFPGYHLYYPSRRLPSPAFAVLLEALRYRG</sequence>
<dbReference type="EMBL" id="JAANCM010000008">
    <property type="protein sequence ID" value="NHT77152.1"/>
    <property type="molecule type" value="Genomic_DNA"/>
</dbReference>
<keyword evidence="2" id="KW-0805">Transcription regulation</keyword>
<protein>
    <submittedName>
        <fullName evidence="6">LysR family transcriptional regulator</fullName>
    </submittedName>
</protein>
<feature type="domain" description="HTH lysR-type" evidence="5">
    <location>
        <begin position="4"/>
        <end position="61"/>
    </location>
</feature>
<dbReference type="FunFam" id="3.40.190.290:FF:000012">
    <property type="entry name" value="Transcriptional regulator, LysR family"/>
    <property type="match status" value="1"/>
</dbReference>
<dbReference type="PRINTS" id="PR00039">
    <property type="entry name" value="HTHLYSR"/>
</dbReference>
<evidence type="ECO:0000313" key="7">
    <source>
        <dbReference type="Proteomes" id="UP001155840"/>
    </source>
</evidence>
<comment type="similarity">
    <text evidence="1">Belongs to the LysR transcriptional regulatory family.</text>
</comment>
<evidence type="ECO:0000259" key="5">
    <source>
        <dbReference type="PROSITE" id="PS50931"/>
    </source>
</evidence>
<keyword evidence="4" id="KW-0804">Transcription</keyword>
<dbReference type="GO" id="GO:0003700">
    <property type="term" value="F:DNA-binding transcription factor activity"/>
    <property type="evidence" value="ECO:0007669"/>
    <property type="project" value="InterPro"/>
</dbReference>
<reference evidence="6" key="1">
    <citation type="submission" date="2020-03" db="EMBL/GenBank/DDBJ databases">
        <title>Ferranicluibacter endophyticum gen. nov., sp. nov., a new genus isolated from Rubus ulmifolius Schott. stem.</title>
        <authorList>
            <person name="Roca-Couso R."/>
            <person name="Flores-Felix J.D."/>
            <person name="Igual J.M."/>
            <person name="Rivas R."/>
        </authorList>
    </citation>
    <scope>NUCLEOTIDE SEQUENCE</scope>
    <source>
        <strain evidence="6">CRRU44</strain>
    </source>
</reference>
<organism evidence="6 7">
    <name type="scientific">Ferranicluibacter rubi</name>
    <dbReference type="NCBI Taxonomy" id="2715133"/>
    <lineage>
        <taxon>Bacteria</taxon>
        <taxon>Pseudomonadati</taxon>
        <taxon>Pseudomonadota</taxon>
        <taxon>Alphaproteobacteria</taxon>
        <taxon>Hyphomicrobiales</taxon>
        <taxon>Rhizobiaceae</taxon>
        <taxon>Ferranicluibacter</taxon>
    </lineage>
</organism>
<dbReference type="GO" id="GO:0043565">
    <property type="term" value="F:sequence-specific DNA binding"/>
    <property type="evidence" value="ECO:0007669"/>
    <property type="project" value="TreeGrafter"/>
</dbReference>
<dbReference type="InterPro" id="IPR005119">
    <property type="entry name" value="LysR_subst-bd"/>
</dbReference>
<dbReference type="SUPFAM" id="SSF46785">
    <property type="entry name" value="Winged helix' DNA-binding domain"/>
    <property type="match status" value="1"/>
</dbReference>
<name>A0AA43ZHV8_9HYPH</name>
<dbReference type="PANTHER" id="PTHR30537">
    <property type="entry name" value="HTH-TYPE TRANSCRIPTIONAL REGULATOR"/>
    <property type="match status" value="1"/>
</dbReference>
<dbReference type="RefSeq" id="WP_110801461.1">
    <property type="nucleotide sequence ID" value="NZ_JAANCM010000008.1"/>
</dbReference>
<keyword evidence="7" id="KW-1185">Reference proteome</keyword>
<dbReference type="Gene3D" id="1.10.10.10">
    <property type="entry name" value="Winged helix-like DNA-binding domain superfamily/Winged helix DNA-binding domain"/>
    <property type="match status" value="1"/>
</dbReference>
<keyword evidence="3" id="KW-0238">DNA-binding</keyword>
<dbReference type="GO" id="GO:0006351">
    <property type="term" value="P:DNA-templated transcription"/>
    <property type="evidence" value="ECO:0007669"/>
    <property type="project" value="TreeGrafter"/>
</dbReference>